<dbReference type="RefSeq" id="WP_034831533.1">
    <property type="nucleotide sequence ID" value="NZ_JANX01000014.1"/>
</dbReference>
<proteinExistence type="predicted"/>
<dbReference type="Proteomes" id="UP000029995">
    <property type="component" value="Unassembled WGS sequence"/>
</dbReference>
<sequence length="134" mass="14591">MSETFTPEYFPGLLYDLAVRGYAKEARALAKVWGGGKRYIPSLDHVRPTSPLVGIIGLAATRVLAELHGPGHKLIPRAVGESALMREILNHPGATRACARDLGCTEEWVRRVRLRRGQGDARQGDLFGDPTSAS</sequence>
<name>A0A0A0DCH4_9PROT</name>
<organism evidence="1 2">
    <name type="scientific">Inquilinus limosus MP06</name>
    <dbReference type="NCBI Taxonomy" id="1398085"/>
    <lineage>
        <taxon>Bacteria</taxon>
        <taxon>Pseudomonadati</taxon>
        <taxon>Pseudomonadota</taxon>
        <taxon>Alphaproteobacteria</taxon>
        <taxon>Rhodospirillales</taxon>
        <taxon>Rhodospirillaceae</taxon>
        <taxon>Inquilinus</taxon>
    </lineage>
</organism>
<dbReference type="AlphaFoldDB" id="A0A0A0DCH4"/>
<comment type="caution">
    <text evidence="1">The sequence shown here is derived from an EMBL/GenBank/DDBJ whole genome shotgun (WGS) entry which is preliminary data.</text>
</comment>
<accession>A0A0A0DCH4</accession>
<evidence type="ECO:0000313" key="1">
    <source>
        <dbReference type="EMBL" id="KGM35725.1"/>
    </source>
</evidence>
<dbReference type="EMBL" id="JANX01000014">
    <property type="protein sequence ID" value="KGM35725.1"/>
    <property type="molecule type" value="Genomic_DNA"/>
</dbReference>
<reference evidence="1 2" key="1">
    <citation type="submission" date="2014-01" db="EMBL/GenBank/DDBJ databases">
        <title>Genome sequence determination for a cystic fibrosis isolate, Inquilinus limosus.</title>
        <authorList>
            <person name="Pino M."/>
            <person name="Di Conza J."/>
            <person name="Gutkind G."/>
        </authorList>
    </citation>
    <scope>NUCLEOTIDE SEQUENCE [LARGE SCALE GENOMIC DNA]</scope>
    <source>
        <strain evidence="1 2">MP06</strain>
    </source>
</reference>
<evidence type="ECO:0008006" key="3">
    <source>
        <dbReference type="Google" id="ProtNLM"/>
    </source>
</evidence>
<evidence type="ECO:0000313" key="2">
    <source>
        <dbReference type="Proteomes" id="UP000029995"/>
    </source>
</evidence>
<dbReference type="OrthoDB" id="7356076at2"/>
<protein>
    <recommendedName>
        <fullName evidence="3">Mor transcription activator domain-containing protein</fullName>
    </recommendedName>
</protein>
<gene>
    <name evidence="1" type="ORF">P409_02790</name>
</gene>